<protein>
    <recommendedName>
        <fullName evidence="3">Lipoprotein</fullName>
    </recommendedName>
</protein>
<keyword evidence="2" id="KW-1185">Reference proteome</keyword>
<evidence type="ECO:0000313" key="2">
    <source>
        <dbReference type="Proteomes" id="UP000256650"/>
    </source>
</evidence>
<name>A0A3D8IGM9_9HELI</name>
<dbReference type="RefSeq" id="WP_115550607.1">
    <property type="nucleotide sequence ID" value="NZ_CAOPHJ010000017.1"/>
</dbReference>
<dbReference type="PROSITE" id="PS51257">
    <property type="entry name" value="PROKAR_LIPOPROTEIN"/>
    <property type="match status" value="1"/>
</dbReference>
<dbReference type="OrthoDB" id="5355310at2"/>
<evidence type="ECO:0008006" key="3">
    <source>
        <dbReference type="Google" id="ProtNLM"/>
    </source>
</evidence>
<proteinExistence type="predicted"/>
<reference evidence="1 2" key="1">
    <citation type="submission" date="2018-04" db="EMBL/GenBank/DDBJ databases">
        <title>Novel Campyloabacter and Helicobacter Species and Strains.</title>
        <authorList>
            <person name="Mannion A.J."/>
            <person name="Shen Z."/>
            <person name="Fox J.G."/>
        </authorList>
    </citation>
    <scope>NUCLEOTIDE SEQUENCE [LARGE SCALE GENOMIC DNA]</scope>
    <source>
        <strain evidence="1 2">MIT 99-5101</strain>
    </source>
</reference>
<evidence type="ECO:0000313" key="1">
    <source>
        <dbReference type="EMBL" id="RDU64273.1"/>
    </source>
</evidence>
<organism evidence="1 2">
    <name type="scientific">Helicobacter ganmani</name>
    <dbReference type="NCBI Taxonomy" id="60246"/>
    <lineage>
        <taxon>Bacteria</taxon>
        <taxon>Pseudomonadati</taxon>
        <taxon>Campylobacterota</taxon>
        <taxon>Epsilonproteobacteria</taxon>
        <taxon>Campylobacterales</taxon>
        <taxon>Helicobacteraceae</taxon>
        <taxon>Helicobacter</taxon>
    </lineage>
</organism>
<dbReference type="Proteomes" id="UP000256650">
    <property type="component" value="Unassembled WGS sequence"/>
</dbReference>
<dbReference type="GeneID" id="82534708"/>
<gene>
    <name evidence="1" type="ORF">CQA43_00170</name>
</gene>
<dbReference type="EMBL" id="NXLS01000001">
    <property type="protein sequence ID" value="RDU64273.1"/>
    <property type="molecule type" value="Genomic_DNA"/>
</dbReference>
<sequence length="148" mass="16896">MKKIGIAVVLAGLFVVGCGDSGLVKLENKNPTIDQKKYDLYVQALNESNYAKEYELSHIDILLNEYEPIMAKCKLVGEFFCNKNTLIKSKDNIMNEMQRNNTLIILAINKKNKDDLRFITLSCKKQECNTIDDVQIKGESFFGETKYD</sequence>
<comment type="caution">
    <text evidence="1">The sequence shown here is derived from an EMBL/GenBank/DDBJ whole genome shotgun (WGS) entry which is preliminary data.</text>
</comment>
<accession>A0A3D8IGM9</accession>
<dbReference type="AlphaFoldDB" id="A0A3D8IGM9"/>